<dbReference type="PANTHER" id="PTHR41252">
    <property type="entry name" value="BLR2505 PROTEIN"/>
    <property type="match status" value="1"/>
</dbReference>
<dbReference type="RefSeq" id="WP_284222786.1">
    <property type="nucleotide sequence ID" value="NZ_BSOY01000043.1"/>
</dbReference>
<evidence type="ECO:0000313" key="3">
    <source>
        <dbReference type="EMBL" id="GLS01919.1"/>
    </source>
</evidence>
<accession>A0ABQ6BJP5</accession>
<dbReference type="SUPFAM" id="SSF54427">
    <property type="entry name" value="NTF2-like"/>
    <property type="match status" value="1"/>
</dbReference>
<reference evidence="4" key="1">
    <citation type="journal article" date="2019" name="Int. J. Syst. Evol. Microbiol.">
        <title>The Global Catalogue of Microorganisms (GCM) 10K type strain sequencing project: providing services to taxonomists for standard genome sequencing and annotation.</title>
        <authorList>
            <consortium name="The Broad Institute Genomics Platform"/>
            <consortium name="The Broad Institute Genome Sequencing Center for Infectious Disease"/>
            <person name="Wu L."/>
            <person name="Ma J."/>
        </authorList>
    </citation>
    <scope>NUCLEOTIDE SEQUENCE [LARGE SCALE GENOMIC DNA]</scope>
    <source>
        <strain evidence="4">NBRC 110107</strain>
    </source>
</reference>
<gene>
    <name evidence="3" type="ORF">GCM10007859_19380</name>
</gene>
<dbReference type="Gene3D" id="3.10.450.50">
    <property type="match status" value="1"/>
</dbReference>
<dbReference type="Pfam" id="PF12680">
    <property type="entry name" value="SnoaL_2"/>
    <property type="match status" value="1"/>
</dbReference>
<evidence type="ECO:0000256" key="1">
    <source>
        <dbReference type="SAM" id="SignalP"/>
    </source>
</evidence>
<dbReference type="Proteomes" id="UP001156921">
    <property type="component" value="Unassembled WGS sequence"/>
</dbReference>
<keyword evidence="1" id="KW-0732">Signal</keyword>
<protein>
    <recommendedName>
        <fullName evidence="2">SnoaL-like domain-containing protein</fullName>
    </recommendedName>
</protein>
<feature type="chain" id="PRO_5045161102" description="SnoaL-like domain-containing protein" evidence="1">
    <location>
        <begin position="26"/>
        <end position="171"/>
    </location>
</feature>
<evidence type="ECO:0000313" key="4">
    <source>
        <dbReference type="Proteomes" id="UP001156921"/>
    </source>
</evidence>
<dbReference type="InterPro" id="IPR037401">
    <property type="entry name" value="SnoaL-like"/>
</dbReference>
<dbReference type="PANTHER" id="PTHR41252:SF1">
    <property type="entry name" value="BLR2505 PROTEIN"/>
    <property type="match status" value="1"/>
</dbReference>
<feature type="domain" description="SnoaL-like" evidence="2">
    <location>
        <begin position="46"/>
        <end position="154"/>
    </location>
</feature>
<name>A0ABQ6BJP5_9CAUL</name>
<feature type="signal peptide" evidence="1">
    <location>
        <begin position="1"/>
        <end position="25"/>
    </location>
</feature>
<comment type="caution">
    <text evidence="3">The sequence shown here is derived from an EMBL/GenBank/DDBJ whole genome shotgun (WGS) entry which is preliminary data.</text>
</comment>
<dbReference type="InterPro" id="IPR032710">
    <property type="entry name" value="NTF2-like_dom_sf"/>
</dbReference>
<evidence type="ECO:0000259" key="2">
    <source>
        <dbReference type="Pfam" id="PF12680"/>
    </source>
</evidence>
<keyword evidence="4" id="KW-1185">Reference proteome</keyword>
<organism evidence="3 4">
    <name type="scientific">Brevundimonas denitrificans</name>
    <dbReference type="NCBI Taxonomy" id="1443434"/>
    <lineage>
        <taxon>Bacteria</taxon>
        <taxon>Pseudomonadati</taxon>
        <taxon>Pseudomonadota</taxon>
        <taxon>Alphaproteobacteria</taxon>
        <taxon>Caulobacterales</taxon>
        <taxon>Caulobacteraceae</taxon>
        <taxon>Brevundimonas</taxon>
    </lineage>
</organism>
<proteinExistence type="predicted"/>
<sequence length="171" mass="17689">MTVRTILIAALTAAGALGVPMIAAAETARPAMSADPAGDAANQAAVESLYRAFAANDGATIGGLLAPDLVWMEAEGHPYADRNPYNGPGAVFEGVFGRIGAEYTGFTVTPVTFVASGDRVVALGRYSGTNQATGEALDAQFAHVFTVSGGKITRFQQYTDTAQWVDVTTPD</sequence>
<dbReference type="EMBL" id="BSOY01000043">
    <property type="protein sequence ID" value="GLS01919.1"/>
    <property type="molecule type" value="Genomic_DNA"/>
</dbReference>